<keyword evidence="1" id="KW-0812">Transmembrane</keyword>
<organism evidence="2 5">
    <name type="scientific">Pseudomonas savastanoi pv. glycinea</name>
    <name type="common">Pseudomonas syringae pv. glycinea</name>
    <dbReference type="NCBI Taxonomy" id="318"/>
    <lineage>
        <taxon>Bacteria</taxon>
        <taxon>Pseudomonadati</taxon>
        <taxon>Pseudomonadota</taxon>
        <taxon>Gammaproteobacteria</taxon>
        <taxon>Pseudomonadales</taxon>
        <taxon>Pseudomonadaceae</taxon>
        <taxon>Pseudomonas</taxon>
    </lineage>
</organism>
<evidence type="ECO:0000313" key="5">
    <source>
        <dbReference type="Proteomes" id="UP000279057"/>
    </source>
</evidence>
<dbReference type="Proteomes" id="UP000276829">
    <property type="component" value="Unassembled WGS sequence"/>
</dbReference>
<comment type="caution">
    <text evidence="2">The sequence shown here is derived from an EMBL/GenBank/DDBJ whole genome shotgun (WGS) entry which is preliminary data.</text>
</comment>
<protein>
    <submittedName>
        <fullName evidence="2">Uncharacterized protein</fullName>
    </submittedName>
</protein>
<keyword evidence="1" id="KW-1133">Transmembrane helix</keyword>
<dbReference type="Proteomes" id="UP000279057">
    <property type="component" value="Unassembled WGS sequence"/>
</dbReference>
<sequence>MSGKFGMQHIYAPGAPDDGSDEYVIASYNFAGSRENESYIYSLDQIEEHSRDHDLEPRDKAMDEDDTQLMSEPHDYRHELSLRDDQIRREMDLRQESFRAEQAARDKALDEKFSGFLAAQTERDKASDYRFGRIESDLSSIKGDLKTVNSDVHEIRRTLARYMGGIAVGAAVAGIVIGAAVKFLFN</sequence>
<dbReference type="EMBL" id="RBOM01000299">
    <property type="protein sequence ID" value="RMM59450.1"/>
    <property type="molecule type" value="Genomic_DNA"/>
</dbReference>
<accession>A0A3M3FC12</accession>
<keyword evidence="1" id="KW-0472">Membrane</keyword>
<dbReference type="EMBL" id="RBON01000088">
    <property type="protein sequence ID" value="RMM71649.1"/>
    <property type="molecule type" value="Genomic_DNA"/>
</dbReference>
<proteinExistence type="predicted"/>
<name>A0A3M3FC12_PSESG</name>
<evidence type="ECO:0000313" key="3">
    <source>
        <dbReference type="EMBL" id="RMM71649.1"/>
    </source>
</evidence>
<evidence type="ECO:0000256" key="1">
    <source>
        <dbReference type="SAM" id="Phobius"/>
    </source>
</evidence>
<reference evidence="4 5" key="1">
    <citation type="submission" date="2018-08" db="EMBL/GenBank/DDBJ databases">
        <title>Recombination of ecologically and evolutionarily significant loci maintains genetic cohesion in the Pseudomonas syringae species complex.</title>
        <authorList>
            <person name="Dillon M."/>
            <person name="Thakur S."/>
            <person name="Almeida R.N.D."/>
            <person name="Weir B.S."/>
            <person name="Guttman D.S."/>
        </authorList>
    </citation>
    <scope>NUCLEOTIDE SEQUENCE [LARGE SCALE GENOMIC DNA]</scope>
    <source>
        <strain evidence="3 4">ICMP 4324</strain>
        <strain evidence="2 5">ICMP 4332</strain>
    </source>
</reference>
<dbReference type="RefSeq" id="WP_041924536.1">
    <property type="nucleotide sequence ID" value="NZ_RBOM01000299.1"/>
</dbReference>
<dbReference type="AlphaFoldDB" id="A0A3M3FC12"/>
<evidence type="ECO:0000313" key="4">
    <source>
        <dbReference type="Proteomes" id="UP000276829"/>
    </source>
</evidence>
<feature type="transmembrane region" description="Helical" evidence="1">
    <location>
        <begin position="162"/>
        <end position="185"/>
    </location>
</feature>
<gene>
    <name evidence="3" type="ORF">ALQ73_04219</name>
    <name evidence="2" type="ORF">ALQ74_101675</name>
</gene>
<evidence type="ECO:0000313" key="2">
    <source>
        <dbReference type="EMBL" id="RMM59450.1"/>
    </source>
</evidence>